<dbReference type="InterPro" id="IPR000818">
    <property type="entry name" value="TEA/ATTS_dom"/>
</dbReference>
<dbReference type="Pfam" id="PF01285">
    <property type="entry name" value="TEA"/>
    <property type="match status" value="1"/>
</dbReference>
<comment type="caution">
    <text evidence="5">The sequence shown here is derived from an EMBL/GenBank/DDBJ whole genome shotgun (WGS) entry which is preliminary data.</text>
</comment>
<evidence type="ECO:0000256" key="3">
    <source>
        <dbReference type="SAM" id="MobiDB-lite"/>
    </source>
</evidence>
<feature type="region of interest" description="Disordered" evidence="3">
    <location>
        <begin position="386"/>
        <end position="442"/>
    </location>
</feature>
<keyword evidence="6" id="KW-1185">Reference proteome</keyword>
<evidence type="ECO:0000259" key="4">
    <source>
        <dbReference type="PROSITE" id="PS51088"/>
    </source>
</evidence>
<feature type="DNA-binding region" description="TEA" evidence="2">
    <location>
        <begin position="33"/>
        <end position="107"/>
    </location>
</feature>
<gene>
    <name evidence="5" type="ORF">BN946_scf184590.g14</name>
</gene>
<dbReference type="OrthoDB" id="10006572at2759"/>
<dbReference type="Gene3D" id="6.10.20.40">
    <property type="entry name" value="TEA/ATTS domain"/>
    <property type="match status" value="1"/>
</dbReference>
<dbReference type="InterPro" id="IPR038096">
    <property type="entry name" value="TEA/ATTS_sf"/>
</dbReference>
<reference evidence="5" key="1">
    <citation type="submission" date="2014-01" db="EMBL/GenBank/DDBJ databases">
        <title>The genome of the white-rot fungus Pycnoporus cinnabarinus: a basidiomycete model with a versatile arsenal for lignocellulosic biomass breakdown.</title>
        <authorList>
            <person name="Levasseur A."/>
            <person name="Lomascolo A."/>
            <person name="Ruiz-Duenas F.J."/>
            <person name="Uzan E."/>
            <person name="Piumi F."/>
            <person name="Kues U."/>
            <person name="Ram A.F.J."/>
            <person name="Murat C."/>
            <person name="Haon M."/>
            <person name="Benoit I."/>
            <person name="Arfi Y."/>
            <person name="Chevret D."/>
            <person name="Drula E."/>
            <person name="Kwon M.J."/>
            <person name="Gouret P."/>
            <person name="Lesage-Meessen L."/>
            <person name="Lombard V."/>
            <person name="Mariette J."/>
            <person name="Noirot C."/>
            <person name="Park J."/>
            <person name="Patyshakuliyeva A."/>
            <person name="Wieneger R.A.B."/>
            <person name="Wosten H.A.B."/>
            <person name="Martin F."/>
            <person name="Coutinho P.M."/>
            <person name="de Vries R."/>
            <person name="Martinez A.T."/>
            <person name="Klopp C."/>
            <person name="Pontarotti P."/>
            <person name="Henrissat B."/>
            <person name="Record E."/>
        </authorList>
    </citation>
    <scope>NUCLEOTIDE SEQUENCE [LARGE SCALE GENOMIC DNA]</scope>
    <source>
        <strain evidence="5">BRFM137</strain>
    </source>
</reference>
<dbReference type="PRINTS" id="PR00065">
    <property type="entry name" value="TEADOMAIN"/>
</dbReference>
<name>A0A060SKU9_PYCCI</name>
<evidence type="ECO:0000313" key="6">
    <source>
        <dbReference type="Proteomes" id="UP000029665"/>
    </source>
</evidence>
<dbReference type="STRING" id="5643.A0A060SKU9"/>
<dbReference type="HOGENOM" id="CLU_662262_0_0_1"/>
<feature type="region of interest" description="Disordered" evidence="3">
    <location>
        <begin position="352"/>
        <end position="372"/>
    </location>
</feature>
<protein>
    <recommendedName>
        <fullName evidence="4">TEA domain-containing protein</fullName>
    </recommendedName>
</protein>
<organism evidence="5 6">
    <name type="scientific">Pycnoporus cinnabarinus</name>
    <name type="common">Cinnabar-red polypore</name>
    <name type="synonym">Trametes cinnabarina</name>
    <dbReference type="NCBI Taxonomy" id="5643"/>
    <lineage>
        <taxon>Eukaryota</taxon>
        <taxon>Fungi</taxon>
        <taxon>Dikarya</taxon>
        <taxon>Basidiomycota</taxon>
        <taxon>Agaricomycotina</taxon>
        <taxon>Agaricomycetes</taxon>
        <taxon>Polyporales</taxon>
        <taxon>Polyporaceae</taxon>
        <taxon>Trametes</taxon>
    </lineage>
</organism>
<dbReference type="AlphaFoldDB" id="A0A060SKU9"/>
<proteinExistence type="inferred from homology"/>
<dbReference type="PROSITE" id="PS51088">
    <property type="entry name" value="TEA_2"/>
    <property type="match status" value="1"/>
</dbReference>
<dbReference type="SMART" id="SM00426">
    <property type="entry name" value="TEA"/>
    <property type="match status" value="1"/>
</dbReference>
<feature type="compositionally biased region" description="Low complexity" evidence="3">
    <location>
        <begin position="354"/>
        <end position="367"/>
    </location>
</feature>
<evidence type="ECO:0000256" key="2">
    <source>
        <dbReference type="PROSITE-ProRule" id="PRU00505"/>
    </source>
</evidence>
<sequence>MPYTNNNTSPKAGSSKIVAKKILAGRKCYRVSKTSNEVVWPPDLEEALIEGLDKYEPAVSKSPRGLSRFPNRNKFIAQYILQKTGQIRTAKQVGSRIQQLRDTAAGKHIMKAYSDRHYEMMHPTRRSPSEHNDSYGFGVPAVTLSENGASAHMSSVPPVAHVYISVPSTPPSPPNTATWPTSAGQLSLSRYTNVHMPHTGLYEFVEPRSLQTIDPTVTFASSSPANLYSRCNVYLGSNIAHVDGPVKMAVRASDEPGFSGYLHYTKLAPGYWDALCGCSDLSPFTIVQEITKEVTDSAQKTATVLRVQYQFIQASSGQSRPLSPFMVNAEFDYDADSGSDIFPFFPNEALSIGSESPQTSDRSSSPSYTIPPGFISQPISPAGWNGQSQVPWHGSFSTTPASQLQPFPTTGFYGMQQPDQSPLVNQHAQPQPSGQYYAASAF</sequence>
<dbReference type="GO" id="GO:0003700">
    <property type="term" value="F:DNA-binding transcription factor activity"/>
    <property type="evidence" value="ECO:0007669"/>
    <property type="project" value="InterPro"/>
</dbReference>
<dbReference type="OMA" id="LAPGYWD"/>
<feature type="compositionally biased region" description="Polar residues" evidence="3">
    <location>
        <begin position="417"/>
        <end position="434"/>
    </location>
</feature>
<comment type="similarity">
    <text evidence="1">Belongs to the TEC1 family.</text>
</comment>
<feature type="compositionally biased region" description="Polar residues" evidence="3">
    <location>
        <begin position="386"/>
        <end position="408"/>
    </location>
</feature>
<accession>A0A060SKU9</accession>
<dbReference type="EMBL" id="CCBP010000243">
    <property type="protein sequence ID" value="CDO75157.1"/>
    <property type="molecule type" value="Genomic_DNA"/>
</dbReference>
<evidence type="ECO:0000256" key="1">
    <source>
        <dbReference type="ARBA" id="ARBA00008421"/>
    </source>
</evidence>
<dbReference type="Proteomes" id="UP000029665">
    <property type="component" value="Unassembled WGS sequence"/>
</dbReference>
<feature type="domain" description="TEA" evidence="4">
    <location>
        <begin position="33"/>
        <end position="107"/>
    </location>
</feature>
<evidence type="ECO:0000313" key="5">
    <source>
        <dbReference type="EMBL" id="CDO75157.1"/>
    </source>
</evidence>